<evidence type="ECO:0000313" key="1">
    <source>
        <dbReference type="EMBL" id="OXU26150.1"/>
    </source>
</evidence>
<evidence type="ECO:0000313" key="2">
    <source>
        <dbReference type="Proteomes" id="UP000215335"/>
    </source>
</evidence>
<sequence>MKEKDWEYVKEFNIIGLTETWIRWGEEPTNKMITAKIGKGKEKVRVGVICEEDKEGKIIIGGDFNTRTAEKGGRNLITEDKEESRKSKDINEEGKYMEKLEEIGMHINGDTEGGRMDIYRRKWLL</sequence>
<gene>
    <name evidence="1" type="ORF">TSAR_004308</name>
</gene>
<dbReference type="Proteomes" id="UP000215335">
    <property type="component" value="Unassembled WGS sequence"/>
</dbReference>
<keyword evidence="2" id="KW-1185">Reference proteome</keyword>
<dbReference type="EMBL" id="NNAY01000866">
    <property type="protein sequence ID" value="OXU26150.1"/>
    <property type="molecule type" value="Genomic_DNA"/>
</dbReference>
<protein>
    <recommendedName>
        <fullName evidence="3">Endonuclease/exonuclease/phosphatase domain-containing protein</fullName>
    </recommendedName>
</protein>
<reference evidence="1 2" key="1">
    <citation type="journal article" date="2017" name="Curr. Biol.">
        <title>The Evolution of Venom by Co-option of Single-Copy Genes.</title>
        <authorList>
            <person name="Martinson E.O."/>
            <person name="Mrinalini"/>
            <person name="Kelkar Y.D."/>
            <person name="Chang C.H."/>
            <person name="Werren J.H."/>
        </authorList>
    </citation>
    <scope>NUCLEOTIDE SEQUENCE [LARGE SCALE GENOMIC DNA]</scope>
    <source>
        <strain evidence="1 2">Alberta</strain>
        <tissue evidence="1">Whole body</tissue>
    </source>
</reference>
<dbReference type="AlphaFoldDB" id="A0A232F6P5"/>
<comment type="caution">
    <text evidence="1">The sequence shown here is derived from an EMBL/GenBank/DDBJ whole genome shotgun (WGS) entry which is preliminary data.</text>
</comment>
<name>A0A232F6P5_9HYME</name>
<accession>A0A232F6P5</accession>
<proteinExistence type="predicted"/>
<evidence type="ECO:0008006" key="3">
    <source>
        <dbReference type="Google" id="ProtNLM"/>
    </source>
</evidence>
<organism evidence="1 2">
    <name type="scientific">Trichomalopsis sarcophagae</name>
    <dbReference type="NCBI Taxonomy" id="543379"/>
    <lineage>
        <taxon>Eukaryota</taxon>
        <taxon>Metazoa</taxon>
        <taxon>Ecdysozoa</taxon>
        <taxon>Arthropoda</taxon>
        <taxon>Hexapoda</taxon>
        <taxon>Insecta</taxon>
        <taxon>Pterygota</taxon>
        <taxon>Neoptera</taxon>
        <taxon>Endopterygota</taxon>
        <taxon>Hymenoptera</taxon>
        <taxon>Apocrita</taxon>
        <taxon>Proctotrupomorpha</taxon>
        <taxon>Chalcidoidea</taxon>
        <taxon>Pteromalidae</taxon>
        <taxon>Pteromalinae</taxon>
        <taxon>Trichomalopsis</taxon>
    </lineage>
</organism>